<proteinExistence type="predicted"/>
<comment type="caution">
    <text evidence="2">The sequence shown here is derived from an EMBL/GenBank/DDBJ whole genome shotgun (WGS) entry which is preliminary data.</text>
</comment>
<dbReference type="EMBL" id="BSYO01000040">
    <property type="protein sequence ID" value="GMH31713.1"/>
    <property type="molecule type" value="Genomic_DNA"/>
</dbReference>
<keyword evidence="1" id="KW-0812">Transmembrane</keyword>
<keyword evidence="1" id="KW-1133">Transmembrane helix</keyword>
<gene>
    <name evidence="2" type="ORF">Nepgr_033557</name>
</gene>
<name>A0AAD3TKU3_NEPGR</name>
<protein>
    <submittedName>
        <fullName evidence="2">Uncharacterized protein</fullName>
    </submittedName>
</protein>
<sequence>MARRTVILVAPTVASPLDDTLWFGCVCCGALGLQTVLIDASRWLESPILWSSFSWLLLFCENDGHETATGLLPDDAITMLMYLVPLLLVATGPLHWC</sequence>
<reference evidence="2" key="1">
    <citation type="submission" date="2023-05" db="EMBL/GenBank/DDBJ databases">
        <title>Nepenthes gracilis genome sequencing.</title>
        <authorList>
            <person name="Fukushima K."/>
        </authorList>
    </citation>
    <scope>NUCLEOTIDE SEQUENCE</scope>
    <source>
        <strain evidence="2">SING2019-196</strain>
    </source>
</reference>
<feature type="transmembrane region" description="Helical" evidence="1">
    <location>
        <begin position="20"/>
        <end position="38"/>
    </location>
</feature>
<evidence type="ECO:0000256" key="1">
    <source>
        <dbReference type="SAM" id="Phobius"/>
    </source>
</evidence>
<dbReference type="Proteomes" id="UP001279734">
    <property type="component" value="Unassembled WGS sequence"/>
</dbReference>
<keyword evidence="1" id="KW-0472">Membrane</keyword>
<accession>A0AAD3TKU3</accession>
<evidence type="ECO:0000313" key="3">
    <source>
        <dbReference type="Proteomes" id="UP001279734"/>
    </source>
</evidence>
<organism evidence="2 3">
    <name type="scientific">Nepenthes gracilis</name>
    <name type="common">Slender pitcher plant</name>
    <dbReference type="NCBI Taxonomy" id="150966"/>
    <lineage>
        <taxon>Eukaryota</taxon>
        <taxon>Viridiplantae</taxon>
        <taxon>Streptophyta</taxon>
        <taxon>Embryophyta</taxon>
        <taxon>Tracheophyta</taxon>
        <taxon>Spermatophyta</taxon>
        <taxon>Magnoliopsida</taxon>
        <taxon>eudicotyledons</taxon>
        <taxon>Gunneridae</taxon>
        <taxon>Pentapetalae</taxon>
        <taxon>Caryophyllales</taxon>
        <taxon>Nepenthaceae</taxon>
        <taxon>Nepenthes</taxon>
    </lineage>
</organism>
<keyword evidence="3" id="KW-1185">Reference proteome</keyword>
<dbReference type="AlphaFoldDB" id="A0AAD3TKU3"/>
<evidence type="ECO:0000313" key="2">
    <source>
        <dbReference type="EMBL" id="GMH31713.1"/>
    </source>
</evidence>